<accession>A0ABR4A6A9</accession>
<keyword evidence="1" id="KW-0732">Signal</keyword>
<feature type="signal peptide" evidence="1">
    <location>
        <begin position="1"/>
        <end position="22"/>
    </location>
</feature>
<gene>
    <name evidence="2" type="ORF">N7G274_007320</name>
</gene>
<name>A0ABR4A6A9_9LECA</name>
<evidence type="ECO:0000256" key="1">
    <source>
        <dbReference type="SAM" id="SignalP"/>
    </source>
</evidence>
<dbReference type="EMBL" id="JBEFKJ010000023">
    <property type="protein sequence ID" value="KAL2039917.1"/>
    <property type="molecule type" value="Genomic_DNA"/>
</dbReference>
<organism evidence="2 3">
    <name type="scientific">Stereocaulon virgatum</name>
    <dbReference type="NCBI Taxonomy" id="373712"/>
    <lineage>
        <taxon>Eukaryota</taxon>
        <taxon>Fungi</taxon>
        <taxon>Dikarya</taxon>
        <taxon>Ascomycota</taxon>
        <taxon>Pezizomycotina</taxon>
        <taxon>Lecanoromycetes</taxon>
        <taxon>OSLEUM clade</taxon>
        <taxon>Lecanoromycetidae</taxon>
        <taxon>Lecanorales</taxon>
        <taxon>Lecanorineae</taxon>
        <taxon>Stereocaulaceae</taxon>
        <taxon>Stereocaulon</taxon>
    </lineage>
</organism>
<comment type="caution">
    <text evidence="2">The sequence shown here is derived from an EMBL/GenBank/DDBJ whole genome shotgun (WGS) entry which is preliminary data.</text>
</comment>
<proteinExistence type="predicted"/>
<keyword evidence="3" id="KW-1185">Reference proteome</keyword>
<sequence length="229" mass="26048">MQLPQISLVLAALLSILALTTAKAPPVPTVEQMEKGRLPGRISTPLNTKKFDDDYLTTTTCFCAAANSSSKVKYFQWDYYNHKGNQTFLMEYNFTTNNTLYRPTVPICRTYKIIADKQNEDQHWKDEFCYVFDSESDSWYDEISFDGSDRKVGGTKGGRKELAPALADERCKTMCPRFMKMDKLAGVSILVAHQKIREMKLKAWKVEKKKCDEDYGCGGNSTAKETAIR</sequence>
<protein>
    <submittedName>
        <fullName evidence="2">Uncharacterized protein</fullName>
    </submittedName>
</protein>
<evidence type="ECO:0000313" key="3">
    <source>
        <dbReference type="Proteomes" id="UP001590950"/>
    </source>
</evidence>
<dbReference type="Proteomes" id="UP001590950">
    <property type="component" value="Unassembled WGS sequence"/>
</dbReference>
<reference evidence="2 3" key="1">
    <citation type="submission" date="2024-09" db="EMBL/GenBank/DDBJ databases">
        <title>Rethinking Asexuality: The Enigmatic Case of Functional Sexual Genes in Lepraria (Stereocaulaceae).</title>
        <authorList>
            <person name="Doellman M."/>
            <person name="Sun Y."/>
            <person name="Barcenas-Pena A."/>
            <person name="Lumbsch H.T."/>
            <person name="Grewe F."/>
        </authorList>
    </citation>
    <scope>NUCLEOTIDE SEQUENCE [LARGE SCALE GENOMIC DNA]</scope>
    <source>
        <strain evidence="2 3">Mercado 3170</strain>
    </source>
</reference>
<feature type="chain" id="PRO_5046579263" evidence="1">
    <location>
        <begin position="23"/>
        <end position="229"/>
    </location>
</feature>
<evidence type="ECO:0000313" key="2">
    <source>
        <dbReference type="EMBL" id="KAL2039917.1"/>
    </source>
</evidence>